<reference evidence="7" key="1">
    <citation type="submission" date="2018-06" db="EMBL/GenBank/DDBJ databases">
        <authorList>
            <person name="Zhirakovskaya E."/>
        </authorList>
    </citation>
    <scope>NUCLEOTIDE SEQUENCE</scope>
</reference>
<dbReference type="PANTHER" id="PTHR21197:SF0">
    <property type="entry name" value="UDP-GALACTOPYRANOSE MUTASE"/>
    <property type="match status" value="1"/>
</dbReference>
<keyword evidence="4" id="KW-0274">FAD</keyword>
<evidence type="ECO:0000259" key="6">
    <source>
        <dbReference type="Pfam" id="PF03275"/>
    </source>
</evidence>
<dbReference type="Pfam" id="PF13450">
    <property type="entry name" value="NAD_binding_8"/>
    <property type="match status" value="1"/>
</dbReference>
<proteinExistence type="inferred from homology"/>
<dbReference type="Pfam" id="PF03275">
    <property type="entry name" value="GLF"/>
    <property type="match status" value="1"/>
</dbReference>
<dbReference type="InterPro" id="IPR015899">
    <property type="entry name" value="UDP-GalPyranose_mutase_C"/>
</dbReference>
<dbReference type="AlphaFoldDB" id="A0A3B0TV83"/>
<keyword evidence="5 7" id="KW-0413">Isomerase</keyword>
<evidence type="ECO:0000256" key="4">
    <source>
        <dbReference type="ARBA" id="ARBA00022827"/>
    </source>
</evidence>
<dbReference type="GO" id="GO:0050660">
    <property type="term" value="F:flavin adenine dinucleotide binding"/>
    <property type="evidence" value="ECO:0007669"/>
    <property type="project" value="TreeGrafter"/>
</dbReference>
<evidence type="ECO:0000256" key="3">
    <source>
        <dbReference type="ARBA" id="ARBA00022630"/>
    </source>
</evidence>
<comment type="similarity">
    <text evidence="2">Belongs to the UDP-galactopyranose/dTDP-fucopyranose mutase family.</text>
</comment>
<organism evidence="7">
    <name type="scientific">hydrothermal vent metagenome</name>
    <dbReference type="NCBI Taxonomy" id="652676"/>
    <lineage>
        <taxon>unclassified sequences</taxon>
        <taxon>metagenomes</taxon>
        <taxon>ecological metagenomes</taxon>
    </lineage>
</organism>
<dbReference type="NCBIfam" id="TIGR00031">
    <property type="entry name" value="UDP-GALP_mutase"/>
    <property type="match status" value="1"/>
</dbReference>
<name>A0A3B0TV83_9ZZZZ</name>
<dbReference type="PANTHER" id="PTHR21197">
    <property type="entry name" value="UDP-GALACTOPYRANOSE MUTASE"/>
    <property type="match status" value="1"/>
</dbReference>
<evidence type="ECO:0000256" key="5">
    <source>
        <dbReference type="ARBA" id="ARBA00023235"/>
    </source>
</evidence>
<dbReference type="InterPro" id="IPR004379">
    <property type="entry name" value="UDP-GALP_mutase"/>
</dbReference>
<evidence type="ECO:0000256" key="1">
    <source>
        <dbReference type="ARBA" id="ARBA00001974"/>
    </source>
</evidence>
<evidence type="ECO:0000256" key="2">
    <source>
        <dbReference type="ARBA" id="ARBA00009321"/>
    </source>
</evidence>
<dbReference type="SUPFAM" id="SSF54373">
    <property type="entry name" value="FAD-linked reductases, C-terminal domain"/>
    <property type="match status" value="1"/>
</dbReference>
<dbReference type="SUPFAM" id="SSF51971">
    <property type="entry name" value="Nucleotide-binding domain"/>
    <property type="match status" value="1"/>
</dbReference>
<sequence>MNDYKYIIIGAGFLGATVAERIANVLNEEVLILEKRNHLGGNCHSQCDPKSGIEYHTYGTHIFHTSNPEVWEYINKFTTFNSYRHQVLTTYNGKVYQMPINLETINSFYNINLKPYEVEEFLNKEIKKANIRNPDNFETMGISLIGKPLYEAFIQGYTKKQWGKDPKSLPASIIKRLPFKKNYDESYYRSFWQGIPFNGYGAIFKKMLSNPKIKVNLNTDFLKIRDKINPKSTIIYSGPIDQLFNYCFGKLEWRSLRFEHKYIDVDDYQGTSVMNYAEESIPYTRIHEWKHLHPEREEIYRKNITLITKEYSIKDNGEDPYYPIGGDKNREILAKYNNEAKKLKNFIIGGRLGEYKYHDMHQTIAKGLEIFNSIKNRYD</sequence>
<dbReference type="Gene3D" id="3.40.50.720">
    <property type="entry name" value="NAD(P)-binding Rossmann-like Domain"/>
    <property type="match status" value="3"/>
</dbReference>
<dbReference type="GO" id="GO:0005829">
    <property type="term" value="C:cytosol"/>
    <property type="evidence" value="ECO:0007669"/>
    <property type="project" value="TreeGrafter"/>
</dbReference>
<dbReference type="EC" id="5.4.99.9" evidence="7"/>
<feature type="domain" description="UDP-galactopyranose mutase C-terminal" evidence="6">
    <location>
        <begin position="152"/>
        <end position="357"/>
    </location>
</feature>
<comment type="cofactor">
    <cofactor evidence="1">
        <name>FAD</name>
        <dbReference type="ChEBI" id="CHEBI:57692"/>
    </cofactor>
</comment>
<dbReference type="EMBL" id="UOEP01000114">
    <property type="protein sequence ID" value="VAW20113.1"/>
    <property type="molecule type" value="Genomic_DNA"/>
</dbReference>
<gene>
    <name evidence="7" type="ORF">MNBD_BACTEROID01-282</name>
</gene>
<accession>A0A3B0TV83</accession>
<dbReference type="GO" id="GO:0008767">
    <property type="term" value="F:UDP-galactopyranose mutase activity"/>
    <property type="evidence" value="ECO:0007669"/>
    <property type="project" value="UniProtKB-EC"/>
</dbReference>
<protein>
    <submittedName>
        <fullName evidence="7">UDP-galactopyranose mutase</fullName>
        <ecNumber evidence="7">5.4.99.9</ecNumber>
    </submittedName>
</protein>
<keyword evidence="3" id="KW-0285">Flavoprotein</keyword>
<evidence type="ECO:0000313" key="7">
    <source>
        <dbReference type="EMBL" id="VAW20113.1"/>
    </source>
</evidence>